<dbReference type="AlphaFoldDB" id="T1EY68"/>
<evidence type="ECO:0000313" key="4">
    <source>
        <dbReference type="Proteomes" id="UP000015101"/>
    </source>
</evidence>
<dbReference type="RefSeq" id="XP_009009989.1">
    <property type="nucleotide sequence ID" value="XM_009011741.1"/>
</dbReference>
<dbReference type="EMBL" id="AMQM01002434">
    <property type="status" value="NOT_ANNOTATED_CDS"/>
    <property type="molecule type" value="Genomic_DNA"/>
</dbReference>
<feature type="domain" description="AD" evidence="1">
    <location>
        <begin position="87"/>
        <end position="186"/>
    </location>
</feature>
<dbReference type="SMART" id="SM00995">
    <property type="entry name" value="AD"/>
    <property type="match status" value="1"/>
</dbReference>
<evidence type="ECO:0000313" key="3">
    <source>
        <dbReference type="EnsemblMetazoa" id="HelroP166504"/>
    </source>
</evidence>
<reference evidence="4" key="1">
    <citation type="submission" date="2012-12" db="EMBL/GenBank/DDBJ databases">
        <authorList>
            <person name="Hellsten U."/>
            <person name="Grimwood J."/>
            <person name="Chapman J.A."/>
            <person name="Shapiro H."/>
            <person name="Aerts A."/>
            <person name="Otillar R.P."/>
            <person name="Terry A.Y."/>
            <person name="Boore J.L."/>
            <person name="Simakov O."/>
            <person name="Marletaz F."/>
            <person name="Cho S.-J."/>
            <person name="Edsinger-Gonzales E."/>
            <person name="Havlak P."/>
            <person name="Kuo D.-H."/>
            <person name="Larsson T."/>
            <person name="Lv J."/>
            <person name="Arendt D."/>
            <person name="Savage R."/>
            <person name="Osoegawa K."/>
            <person name="de Jong P."/>
            <person name="Lindberg D.R."/>
            <person name="Seaver E.C."/>
            <person name="Weisblat D.A."/>
            <person name="Putnam N.H."/>
            <person name="Grigoriev I.V."/>
            <person name="Rokhsar D.S."/>
        </authorList>
    </citation>
    <scope>NUCLEOTIDE SEQUENCE</scope>
</reference>
<reference evidence="2 4" key="2">
    <citation type="journal article" date="2013" name="Nature">
        <title>Insights into bilaterian evolution from three spiralian genomes.</title>
        <authorList>
            <person name="Simakov O."/>
            <person name="Marletaz F."/>
            <person name="Cho S.J."/>
            <person name="Edsinger-Gonzales E."/>
            <person name="Havlak P."/>
            <person name="Hellsten U."/>
            <person name="Kuo D.H."/>
            <person name="Larsson T."/>
            <person name="Lv J."/>
            <person name="Arendt D."/>
            <person name="Savage R."/>
            <person name="Osoegawa K."/>
            <person name="de Jong P."/>
            <person name="Grimwood J."/>
            <person name="Chapman J.A."/>
            <person name="Shapiro H."/>
            <person name="Aerts A."/>
            <person name="Otillar R.P."/>
            <person name="Terry A.Y."/>
            <person name="Boore J.L."/>
            <person name="Grigoriev I.V."/>
            <person name="Lindberg D.R."/>
            <person name="Seaver E.C."/>
            <person name="Weisblat D.A."/>
            <person name="Putnam N.H."/>
            <person name="Rokhsar D.S."/>
        </authorList>
    </citation>
    <scope>NUCLEOTIDE SEQUENCE</scope>
</reference>
<dbReference type="FunCoup" id="T1EY68">
    <property type="interactions" value="1541"/>
</dbReference>
<dbReference type="Pfam" id="PF21166">
    <property type="entry name" value="LSM12_LSM"/>
    <property type="match status" value="1"/>
</dbReference>
<dbReference type="InterPro" id="IPR019181">
    <property type="entry name" value="LSM12_ABD"/>
</dbReference>
<dbReference type="GeneID" id="20201518"/>
<dbReference type="Proteomes" id="UP000015101">
    <property type="component" value="Unassembled WGS sequence"/>
</dbReference>
<dbReference type="OrthoDB" id="1057137at2759"/>
<dbReference type="PANTHER" id="PTHR13542">
    <property type="entry name" value="LSM12 HOMOLOG"/>
    <property type="match status" value="1"/>
</dbReference>
<evidence type="ECO:0000259" key="1">
    <source>
        <dbReference type="PROSITE" id="PS52001"/>
    </source>
</evidence>
<keyword evidence="4" id="KW-1185">Reference proteome</keyword>
<dbReference type="InterPro" id="IPR048478">
    <property type="entry name" value="LSM12_LSM"/>
</dbReference>
<protein>
    <recommendedName>
        <fullName evidence="1">AD domain-containing protein</fullName>
    </recommendedName>
</protein>
<accession>T1EY68</accession>
<dbReference type="CTD" id="20201518"/>
<dbReference type="InterPro" id="IPR039683">
    <property type="entry name" value="Lsm12-like"/>
</dbReference>
<dbReference type="HOGENOM" id="CLU_073383_2_0_1"/>
<dbReference type="EnsemblMetazoa" id="HelroT166504">
    <property type="protein sequence ID" value="HelroP166504"/>
    <property type="gene ID" value="HelroG166504"/>
</dbReference>
<evidence type="ECO:0000313" key="2">
    <source>
        <dbReference type="EMBL" id="ESO11501.1"/>
    </source>
</evidence>
<dbReference type="KEGG" id="hro:HELRODRAFT_166504"/>
<dbReference type="EMBL" id="KB095812">
    <property type="protein sequence ID" value="ESO11501.1"/>
    <property type="molecule type" value="Genomic_DNA"/>
</dbReference>
<proteinExistence type="predicted"/>
<name>T1EY68_HELRO</name>
<dbReference type="STRING" id="6412.T1EY68"/>
<sequence length="198" mass="22279">MAYEILEPSKLASKIGSIVRCTDFLGTQFQGEVVAYDEAVMKCVVLKMPASNKKPNLFNFTLVNLSFQTKIELVKEATMENLNSTFPNVSSNKLDARVQMNGEEKMKRADFIKPGSSILAQSLISTISKTIEEVRWSGDDIIVWNKIVIKPPYKPDCCFKVKDSDSQSEALTHVNKIVAKFHEDLEKYKFNQTSSSVL</sequence>
<gene>
    <name evidence="3" type="primary">20201518</name>
    <name evidence="2" type="ORF">HELRODRAFT_166504</name>
</gene>
<dbReference type="eggNOG" id="KOG4401">
    <property type="taxonomic scope" value="Eukaryota"/>
</dbReference>
<organism evidence="3 4">
    <name type="scientific">Helobdella robusta</name>
    <name type="common">Californian leech</name>
    <dbReference type="NCBI Taxonomy" id="6412"/>
    <lineage>
        <taxon>Eukaryota</taxon>
        <taxon>Metazoa</taxon>
        <taxon>Spiralia</taxon>
        <taxon>Lophotrochozoa</taxon>
        <taxon>Annelida</taxon>
        <taxon>Clitellata</taxon>
        <taxon>Hirudinea</taxon>
        <taxon>Rhynchobdellida</taxon>
        <taxon>Glossiphoniidae</taxon>
        <taxon>Helobdella</taxon>
    </lineage>
</organism>
<dbReference type="PROSITE" id="PS52001">
    <property type="entry name" value="AD"/>
    <property type="match status" value="1"/>
</dbReference>
<reference evidence="3" key="3">
    <citation type="submission" date="2015-06" db="UniProtKB">
        <authorList>
            <consortium name="EnsemblMetazoa"/>
        </authorList>
    </citation>
    <scope>IDENTIFICATION</scope>
</reference>
<dbReference type="OMA" id="QAQVVCF"/>
<dbReference type="InParanoid" id="T1EY68"/>
<dbReference type="InterPro" id="IPR047574">
    <property type="entry name" value="AD"/>
</dbReference>
<dbReference type="Pfam" id="PF09793">
    <property type="entry name" value="AD"/>
    <property type="match status" value="1"/>
</dbReference>